<dbReference type="Gene3D" id="3.40.190.10">
    <property type="entry name" value="Periplasmic binding protein-like II"/>
    <property type="match status" value="2"/>
</dbReference>
<keyword evidence="2" id="KW-1185">Reference proteome</keyword>
<sequence>MLTNSIVRIAIISLISVIIFTGCDYNTDENVVPLTSEENEYSKTDSDIHFGIYNELSPLQNYLLYDELIKDFQKVTNLSTSITLRKSYSEIHSLLQDRKLDVAYIYLNESILEDYQENYTIYFTSELQSQMKSIVVVNQNSNINNISDLQNQLFSYTEPNSYNSMAFDQYLEGLGQSKEAFFKNYFYTFYVDESVSVLHSGIVNGVVIDSLNYAILSNHHQESQTKSTDLNFRILLELDSAIKEPVLLMRNDLNDDIKDKVKRYFRHFPDNEKQKTIGTRLHIASFKEEKINDRLINNE</sequence>
<proteinExistence type="predicted"/>
<dbReference type="PANTHER" id="PTHR35841:SF1">
    <property type="entry name" value="PHOSPHONATES-BINDING PERIPLASMIC PROTEIN"/>
    <property type="match status" value="1"/>
</dbReference>
<name>A0A1E5L4H2_9FIRM</name>
<dbReference type="SUPFAM" id="SSF53850">
    <property type="entry name" value="Periplasmic binding protein-like II"/>
    <property type="match status" value="1"/>
</dbReference>
<dbReference type="Proteomes" id="UP000095255">
    <property type="component" value="Unassembled WGS sequence"/>
</dbReference>
<organism evidence="1 2">
    <name type="scientific">Desulfuribacillus stibiiarsenatis</name>
    <dbReference type="NCBI Taxonomy" id="1390249"/>
    <lineage>
        <taxon>Bacteria</taxon>
        <taxon>Bacillati</taxon>
        <taxon>Bacillota</taxon>
        <taxon>Desulfuribacillia</taxon>
        <taxon>Desulfuribacillales</taxon>
        <taxon>Desulfuribacillaceae</taxon>
        <taxon>Desulfuribacillus</taxon>
    </lineage>
</organism>
<comment type="caution">
    <text evidence="1">The sequence shown here is derived from an EMBL/GenBank/DDBJ whole genome shotgun (WGS) entry which is preliminary data.</text>
</comment>
<dbReference type="AlphaFoldDB" id="A0A1E5L4H2"/>
<dbReference type="PANTHER" id="PTHR35841">
    <property type="entry name" value="PHOSPHONATES-BINDING PERIPLASMIC PROTEIN"/>
    <property type="match status" value="1"/>
</dbReference>
<evidence type="ECO:0008006" key="3">
    <source>
        <dbReference type="Google" id="ProtNLM"/>
    </source>
</evidence>
<dbReference type="STRING" id="1390249.BHU72_07315"/>
<dbReference type="RefSeq" id="WP_069702726.1">
    <property type="nucleotide sequence ID" value="NZ_MJAT01000035.1"/>
</dbReference>
<dbReference type="Pfam" id="PF12974">
    <property type="entry name" value="Phosphonate-bd"/>
    <property type="match status" value="1"/>
</dbReference>
<protein>
    <recommendedName>
        <fullName evidence="3">Solute-binding protein family 3/N-terminal domain-containing protein</fullName>
    </recommendedName>
</protein>
<reference evidence="1 2" key="1">
    <citation type="submission" date="2016-09" db="EMBL/GenBank/DDBJ databases">
        <title>Desulfuribacillus arsenicus sp. nov., an obligately anaerobic, dissimilatory arsenic- and antimonate-reducing bacterium isolated from anoxic sediments.</title>
        <authorList>
            <person name="Abin C.A."/>
            <person name="Hollibaugh J.T."/>
        </authorList>
    </citation>
    <scope>NUCLEOTIDE SEQUENCE [LARGE SCALE GENOMIC DNA]</scope>
    <source>
        <strain evidence="1 2">MLFW-2</strain>
    </source>
</reference>
<evidence type="ECO:0000313" key="2">
    <source>
        <dbReference type="Proteomes" id="UP000095255"/>
    </source>
</evidence>
<dbReference type="EMBL" id="MJAT01000035">
    <property type="protein sequence ID" value="OEH84991.1"/>
    <property type="molecule type" value="Genomic_DNA"/>
</dbReference>
<accession>A0A1E5L4H2</accession>
<evidence type="ECO:0000313" key="1">
    <source>
        <dbReference type="EMBL" id="OEH84991.1"/>
    </source>
</evidence>
<gene>
    <name evidence="1" type="ORF">BHU72_07315</name>
</gene>